<reference evidence="7" key="1">
    <citation type="submission" date="2021-01" db="EMBL/GenBank/DDBJ databases">
        <authorList>
            <person name="Corre E."/>
            <person name="Pelletier E."/>
            <person name="Niang G."/>
            <person name="Scheremetjew M."/>
            <person name="Finn R."/>
            <person name="Kale V."/>
            <person name="Holt S."/>
            <person name="Cochrane G."/>
            <person name="Meng A."/>
            <person name="Brown T."/>
            <person name="Cohen L."/>
        </authorList>
    </citation>
    <scope>NUCLEOTIDE SEQUENCE</scope>
    <source>
        <strain evidence="7">CCMP1661</strain>
    </source>
</reference>
<evidence type="ECO:0000256" key="6">
    <source>
        <dbReference type="RuleBase" id="RU004374"/>
    </source>
</evidence>
<dbReference type="InterPro" id="IPR001040">
    <property type="entry name" value="TIF_eIF_4E"/>
</dbReference>
<evidence type="ECO:0008006" key="8">
    <source>
        <dbReference type="Google" id="ProtNLM"/>
    </source>
</evidence>
<gene>
    <name evidence="7" type="ORF">FJAP1339_LOCUS3686</name>
</gene>
<dbReference type="SUPFAM" id="SSF55418">
    <property type="entry name" value="eIF4e-like"/>
    <property type="match status" value="1"/>
</dbReference>
<evidence type="ECO:0000256" key="2">
    <source>
        <dbReference type="ARBA" id="ARBA00022540"/>
    </source>
</evidence>
<comment type="similarity">
    <text evidence="1 6">Belongs to the eukaryotic initiation factor 4E family.</text>
</comment>
<evidence type="ECO:0000256" key="1">
    <source>
        <dbReference type="ARBA" id="ARBA00009860"/>
    </source>
</evidence>
<evidence type="ECO:0000256" key="3">
    <source>
        <dbReference type="ARBA" id="ARBA00022845"/>
    </source>
</evidence>
<keyword evidence="5 6" id="KW-0648">Protein biosynthesis</keyword>
<dbReference type="EMBL" id="HBHR01007514">
    <property type="protein sequence ID" value="CAD9861164.1"/>
    <property type="molecule type" value="Transcribed_RNA"/>
</dbReference>
<dbReference type="AlphaFoldDB" id="A0A7S2XVT5"/>
<sequence>MAKNPGDTHPLENTWSIWEHRATKNQGDWAGNMQKICTFATVEDFWAYYNHIPKPSAIFYDGQTRKRVGDRQLESLSIFKEGINPEWEDPVNAKGGEFSCRKTFDPVTLDKLWENLLMGIIGETIDWADHISGARVVDKSKGTRAVYKLELWVKSKEMDANETLKSNMLNVIFDGIEQKLMVDFEWKKH</sequence>
<dbReference type="PANTHER" id="PTHR11960:SF8">
    <property type="entry name" value="EUKARYOTIC TRANSLATION INITIATION FACTOR 4E1-RELATED"/>
    <property type="match status" value="1"/>
</dbReference>
<dbReference type="Pfam" id="PF01652">
    <property type="entry name" value="IF4E"/>
    <property type="match status" value="1"/>
</dbReference>
<evidence type="ECO:0000256" key="4">
    <source>
        <dbReference type="ARBA" id="ARBA00022884"/>
    </source>
</evidence>
<organism evidence="7">
    <name type="scientific">Fibrocapsa japonica</name>
    <dbReference type="NCBI Taxonomy" id="94617"/>
    <lineage>
        <taxon>Eukaryota</taxon>
        <taxon>Sar</taxon>
        <taxon>Stramenopiles</taxon>
        <taxon>Ochrophyta</taxon>
        <taxon>Raphidophyceae</taxon>
        <taxon>Chattonellales</taxon>
        <taxon>Chattonellaceae</taxon>
        <taxon>Fibrocapsa</taxon>
    </lineage>
</organism>
<accession>A0A7S2XVT5</accession>
<name>A0A7S2XVT5_9STRA</name>
<evidence type="ECO:0000256" key="5">
    <source>
        <dbReference type="ARBA" id="ARBA00022917"/>
    </source>
</evidence>
<keyword evidence="2 6" id="KW-0396">Initiation factor</keyword>
<keyword evidence="4 6" id="KW-0694">RNA-binding</keyword>
<protein>
    <recommendedName>
        <fullName evidence="8">Eukaryotic translation initiation factor 4E</fullName>
    </recommendedName>
</protein>
<dbReference type="PANTHER" id="PTHR11960">
    <property type="entry name" value="EUKARYOTIC TRANSLATION INITIATION FACTOR 4E RELATED"/>
    <property type="match status" value="1"/>
</dbReference>
<dbReference type="GO" id="GO:0000340">
    <property type="term" value="F:RNA 7-methylguanosine cap binding"/>
    <property type="evidence" value="ECO:0007669"/>
    <property type="project" value="TreeGrafter"/>
</dbReference>
<dbReference type="GO" id="GO:0006417">
    <property type="term" value="P:regulation of translation"/>
    <property type="evidence" value="ECO:0007669"/>
    <property type="project" value="UniProtKB-KW"/>
</dbReference>
<keyword evidence="3" id="KW-0810">Translation regulation</keyword>
<dbReference type="GO" id="GO:0003743">
    <property type="term" value="F:translation initiation factor activity"/>
    <property type="evidence" value="ECO:0007669"/>
    <property type="project" value="UniProtKB-KW"/>
</dbReference>
<evidence type="ECO:0000313" key="7">
    <source>
        <dbReference type="EMBL" id="CAD9861164.1"/>
    </source>
</evidence>
<dbReference type="Gene3D" id="3.30.760.10">
    <property type="entry name" value="RNA Cap, Translation Initiation Factor Eif4e"/>
    <property type="match status" value="1"/>
</dbReference>
<dbReference type="GO" id="GO:0016281">
    <property type="term" value="C:eukaryotic translation initiation factor 4F complex"/>
    <property type="evidence" value="ECO:0007669"/>
    <property type="project" value="TreeGrafter"/>
</dbReference>
<proteinExistence type="inferred from homology"/>
<dbReference type="InterPro" id="IPR023398">
    <property type="entry name" value="TIF_eIF4e-like"/>
</dbReference>